<protein>
    <submittedName>
        <fullName evidence="1">Uncharacterized protein</fullName>
    </submittedName>
</protein>
<dbReference type="EMBL" id="SGIS01000035">
    <property type="protein sequence ID" value="RZF61219.1"/>
    <property type="molecule type" value="Genomic_DNA"/>
</dbReference>
<dbReference type="Proteomes" id="UP000292085">
    <property type="component" value="Unassembled WGS sequence"/>
</dbReference>
<name>A0A4Q6XW86_9SPHN</name>
<reference evidence="1 2" key="1">
    <citation type="submission" date="2019-02" db="EMBL/GenBank/DDBJ databases">
        <authorList>
            <person name="Li Y."/>
        </authorList>
    </citation>
    <scope>NUCLEOTIDE SEQUENCE [LARGE SCALE GENOMIC DNA]</scope>
    <source>
        <strain evidence="1 2">3-7</strain>
    </source>
</reference>
<comment type="caution">
    <text evidence="1">The sequence shown here is derived from an EMBL/GenBank/DDBJ whole genome shotgun (WGS) entry which is preliminary data.</text>
</comment>
<dbReference type="AlphaFoldDB" id="A0A4Q6XW86"/>
<dbReference type="InterPro" id="IPR046662">
    <property type="entry name" value="DUF6771"/>
</dbReference>
<dbReference type="Pfam" id="PF20561">
    <property type="entry name" value="DUF6771"/>
    <property type="match status" value="1"/>
</dbReference>
<dbReference type="OrthoDB" id="7475273at2"/>
<accession>A0A4Q6XW86</accession>
<gene>
    <name evidence="1" type="ORF">EWE75_18685</name>
</gene>
<organism evidence="1 2">
    <name type="scientific">Sphingomonas populi</name>
    <dbReference type="NCBI Taxonomy" id="2484750"/>
    <lineage>
        <taxon>Bacteria</taxon>
        <taxon>Pseudomonadati</taxon>
        <taxon>Pseudomonadota</taxon>
        <taxon>Alphaproteobacteria</taxon>
        <taxon>Sphingomonadales</taxon>
        <taxon>Sphingomonadaceae</taxon>
        <taxon>Sphingomonas</taxon>
    </lineage>
</organism>
<proteinExistence type="predicted"/>
<evidence type="ECO:0000313" key="2">
    <source>
        <dbReference type="Proteomes" id="UP000292085"/>
    </source>
</evidence>
<sequence>MPFTIGLSYGSCFVLKQDMAQRLTPDPALLEHAIAALSESPGWARVGLTFGNERLREEAVATLAGAVVERLVNPPPVNDPDQLHLF</sequence>
<keyword evidence="2" id="KW-1185">Reference proteome</keyword>
<evidence type="ECO:0000313" key="1">
    <source>
        <dbReference type="EMBL" id="RZF61219.1"/>
    </source>
</evidence>
<dbReference type="RefSeq" id="WP_130159625.1">
    <property type="nucleotide sequence ID" value="NZ_SGIS01000035.1"/>
</dbReference>